<name>A0A0B7MPK7_9FIRM</name>
<feature type="domain" description="KaiC" evidence="7">
    <location>
        <begin position="239"/>
        <end position="466"/>
    </location>
</feature>
<dbReference type="AlphaFoldDB" id="A0A0B7MPK7"/>
<dbReference type="PANTHER" id="PTHR42926:SF1">
    <property type="entry name" value="CIRCADIAN CLOCK OSCILLATOR PROTEIN KAIC 1"/>
    <property type="match status" value="1"/>
</dbReference>
<dbReference type="GO" id="GO:0005524">
    <property type="term" value="F:ATP binding"/>
    <property type="evidence" value="ECO:0007669"/>
    <property type="project" value="InterPro"/>
</dbReference>
<dbReference type="PROSITE" id="PS51146">
    <property type="entry name" value="KAIC"/>
    <property type="match status" value="2"/>
</dbReference>
<dbReference type="Pfam" id="PF06745">
    <property type="entry name" value="ATPase"/>
    <property type="match status" value="2"/>
</dbReference>
<dbReference type="PROSITE" id="PS00675">
    <property type="entry name" value="SIGMA54_INTERACT_1"/>
    <property type="match status" value="1"/>
</dbReference>
<organism evidence="8 9">
    <name type="scientific">Syntrophaceticus schinkii</name>
    <dbReference type="NCBI Taxonomy" id="499207"/>
    <lineage>
        <taxon>Bacteria</taxon>
        <taxon>Bacillati</taxon>
        <taxon>Bacillota</taxon>
        <taxon>Clostridia</taxon>
        <taxon>Thermoanaerobacterales</taxon>
        <taxon>Thermoanaerobacterales Family III. Incertae Sedis</taxon>
        <taxon>Syntrophaceticus</taxon>
    </lineage>
</organism>
<keyword evidence="2" id="KW-0597">Phosphoprotein</keyword>
<evidence type="ECO:0000256" key="5">
    <source>
        <dbReference type="ARBA" id="ARBA00022777"/>
    </source>
</evidence>
<gene>
    <name evidence="8" type="ORF">SSCH_670015</name>
</gene>
<dbReference type="InterPro" id="IPR014774">
    <property type="entry name" value="KaiC-like_dom"/>
</dbReference>
<evidence type="ECO:0000256" key="1">
    <source>
        <dbReference type="ARBA" id="ARBA00012513"/>
    </source>
</evidence>
<dbReference type="SUPFAM" id="SSF52540">
    <property type="entry name" value="P-loop containing nucleoside triphosphate hydrolases"/>
    <property type="match status" value="2"/>
</dbReference>
<accession>A0A0B7MPK7</accession>
<evidence type="ECO:0000256" key="2">
    <source>
        <dbReference type="ARBA" id="ARBA00022553"/>
    </source>
</evidence>
<keyword evidence="9" id="KW-1185">Reference proteome</keyword>
<keyword evidence="6" id="KW-0378">Hydrolase</keyword>
<dbReference type="PIRSF" id="PIRSF039117">
    <property type="entry name" value="KaiC"/>
    <property type="match status" value="1"/>
</dbReference>
<keyword evidence="4" id="KW-0677">Repeat</keyword>
<proteinExistence type="predicted"/>
<dbReference type="PANTHER" id="PTHR42926">
    <property type="match status" value="1"/>
</dbReference>
<dbReference type="Gene3D" id="3.40.50.300">
    <property type="entry name" value="P-loop containing nucleotide triphosphate hydrolases"/>
    <property type="match status" value="2"/>
</dbReference>
<dbReference type="GO" id="GO:0016787">
    <property type="term" value="F:hydrolase activity"/>
    <property type="evidence" value="ECO:0007669"/>
    <property type="project" value="UniProtKB-KW"/>
</dbReference>
<evidence type="ECO:0000256" key="6">
    <source>
        <dbReference type="ARBA" id="ARBA00022801"/>
    </source>
</evidence>
<dbReference type="InterPro" id="IPR030665">
    <property type="entry name" value="KaiC"/>
</dbReference>
<protein>
    <recommendedName>
        <fullName evidence="1">non-specific serine/threonine protein kinase</fullName>
        <ecNumber evidence="1">2.7.11.1</ecNumber>
    </recommendedName>
</protein>
<evidence type="ECO:0000256" key="3">
    <source>
        <dbReference type="ARBA" id="ARBA00022679"/>
    </source>
</evidence>
<dbReference type="EMBL" id="CDRZ01000266">
    <property type="protein sequence ID" value="CEO89956.1"/>
    <property type="molecule type" value="Genomic_DNA"/>
</dbReference>
<reference evidence="9" key="1">
    <citation type="submission" date="2015-01" db="EMBL/GenBank/DDBJ databases">
        <authorList>
            <person name="Manzoor Shahid"/>
            <person name="Zubair Saima"/>
        </authorList>
    </citation>
    <scope>NUCLEOTIDE SEQUENCE [LARGE SCALE GENOMIC DNA]</scope>
    <source>
        <strain evidence="9">Sp3</strain>
    </source>
</reference>
<dbReference type="InterPro" id="IPR027417">
    <property type="entry name" value="P-loop_NTPase"/>
</dbReference>
<dbReference type="InterPro" id="IPR051347">
    <property type="entry name" value="Circadian_clock_KaiC-rel"/>
</dbReference>
<evidence type="ECO:0000256" key="4">
    <source>
        <dbReference type="ARBA" id="ARBA00022737"/>
    </source>
</evidence>
<evidence type="ECO:0000313" key="9">
    <source>
        <dbReference type="Proteomes" id="UP000046155"/>
    </source>
</evidence>
<evidence type="ECO:0000259" key="7">
    <source>
        <dbReference type="PROSITE" id="PS51146"/>
    </source>
</evidence>
<dbReference type="Proteomes" id="UP000046155">
    <property type="component" value="Unassembled WGS sequence"/>
</dbReference>
<feature type="domain" description="KaiC" evidence="7">
    <location>
        <begin position="4"/>
        <end position="235"/>
    </location>
</feature>
<sequence length="466" mass="52013">MLLTKICTGISGFDDLFDGGIIAGNTVLVEGIPGAGKTTLGVEFIYRGIRDFGDPGLVLTFEQFPESLYRDARSLGWDLEALEKENKLRVICTSPDVVLRPDTSFLEEAARSIGAKRVLVDSVSHFRQVVHHSLKLRQAVYSFCNGLRRLGLTSFLIKELEGDTEDYHSFEEFLVDVVVRLHYEAREGLSRQRTVEVVKSRGQPHLSGRHSFQIKEGGTRVFPLRPILADTPKDSPSRQQVPTGIGGLDDILGGGLPPGISILVAGETGTGKSVLGLEYLVKGALLYQEKGLFMSLEEPSERIFFQSAAFSWDLDALVREGKIHVVFRPFVDVYFDELIINLASYIRKHKIRRLVLDSLPVVIGPIQDVSVLREKLYYMTTNLNNLGCTSLFLYPLGRPGSDMQFAVAQSLVQGSILLKYAWFQNRRMRQLELYKLRGVSHVTGNHIMEITGNGIQVFPRQGGLRT</sequence>
<keyword evidence="5" id="KW-0418">Kinase</keyword>
<dbReference type="GO" id="GO:0004674">
    <property type="term" value="F:protein serine/threonine kinase activity"/>
    <property type="evidence" value="ECO:0007669"/>
    <property type="project" value="UniProtKB-EC"/>
</dbReference>
<dbReference type="InterPro" id="IPR010624">
    <property type="entry name" value="KaiC_dom"/>
</dbReference>
<dbReference type="RefSeq" id="WP_232294468.1">
    <property type="nucleotide sequence ID" value="NZ_CDRZ01000266.1"/>
</dbReference>
<keyword evidence="3 8" id="KW-0808">Transferase</keyword>
<dbReference type="InterPro" id="IPR025662">
    <property type="entry name" value="Sigma_54_int_dom_ATP-bd_1"/>
</dbReference>
<evidence type="ECO:0000313" key="8">
    <source>
        <dbReference type="EMBL" id="CEO89956.1"/>
    </source>
</evidence>
<dbReference type="EC" id="2.7.11.1" evidence="1"/>